<keyword evidence="4" id="KW-0472">Membrane</keyword>
<keyword evidence="4" id="KW-1133">Transmembrane helix</keyword>
<feature type="chain" id="PRO_5044755256" description="GDSL esterase/lipase" evidence="5">
    <location>
        <begin position="22"/>
        <end position="828"/>
    </location>
</feature>
<gene>
    <name evidence="6" type="ORF">M5K25_014448</name>
</gene>
<accession>A0ABD0V2U4</accession>
<name>A0ABD0V2U4_DENTH</name>
<dbReference type="GO" id="GO:0016787">
    <property type="term" value="F:hydrolase activity"/>
    <property type="evidence" value="ECO:0007669"/>
    <property type="project" value="UniProtKB-KW"/>
</dbReference>
<organism evidence="6 7">
    <name type="scientific">Dendrobium thyrsiflorum</name>
    <name type="common">Pinecone-like raceme dendrobium</name>
    <name type="synonym">Orchid</name>
    <dbReference type="NCBI Taxonomy" id="117978"/>
    <lineage>
        <taxon>Eukaryota</taxon>
        <taxon>Viridiplantae</taxon>
        <taxon>Streptophyta</taxon>
        <taxon>Embryophyta</taxon>
        <taxon>Tracheophyta</taxon>
        <taxon>Spermatophyta</taxon>
        <taxon>Magnoliopsida</taxon>
        <taxon>Liliopsida</taxon>
        <taxon>Asparagales</taxon>
        <taxon>Orchidaceae</taxon>
        <taxon>Epidendroideae</taxon>
        <taxon>Malaxideae</taxon>
        <taxon>Dendrobiinae</taxon>
        <taxon>Dendrobium</taxon>
    </lineage>
</organism>
<dbReference type="SUPFAM" id="SSF52266">
    <property type="entry name" value="SGNH hydrolase"/>
    <property type="match status" value="2"/>
</dbReference>
<dbReference type="Pfam" id="PF00657">
    <property type="entry name" value="Lipase_GDSL"/>
    <property type="match status" value="2"/>
</dbReference>
<dbReference type="Gene3D" id="3.40.50.1110">
    <property type="entry name" value="SGNH hydrolase"/>
    <property type="match status" value="2"/>
</dbReference>
<proteinExistence type="inferred from homology"/>
<evidence type="ECO:0000313" key="7">
    <source>
        <dbReference type="Proteomes" id="UP001552299"/>
    </source>
</evidence>
<dbReference type="CDD" id="cd01837">
    <property type="entry name" value="SGNH_plant_lipase_like"/>
    <property type="match status" value="2"/>
</dbReference>
<dbReference type="InterPro" id="IPR035669">
    <property type="entry name" value="SGNH_plant_lipase-like"/>
</dbReference>
<keyword evidence="7" id="KW-1185">Reference proteome</keyword>
<keyword evidence="4" id="KW-0812">Transmembrane</keyword>
<feature type="signal peptide" evidence="5">
    <location>
        <begin position="1"/>
        <end position="21"/>
    </location>
</feature>
<evidence type="ECO:0000256" key="5">
    <source>
        <dbReference type="SAM" id="SignalP"/>
    </source>
</evidence>
<comment type="caution">
    <text evidence="6">The sequence shown here is derived from an EMBL/GenBank/DDBJ whole genome shotgun (WGS) entry which is preliminary data.</text>
</comment>
<evidence type="ECO:0000313" key="6">
    <source>
        <dbReference type="EMBL" id="KAL0916897.1"/>
    </source>
</evidence>
<protein>
    <recommendedName>
        <fullName evidence="8">GDSL esterase/lipase</fullName>
    </recommendedName>
</protein>
<dbReference type="GO" id="GO:0016042">
    <property type="term" value="P:lipid catabolic process"/>
    <property type="evidence" value="ECO:0007669"/>
    <property type="project" value="UniProtKB-KW"/>
</dbReference>
<evidence type="ECO:0000256" key="2">
    <source>
        <dbReference type="ARBA" id="ARBA00022801"/>
    </source>
</evidence>
<dbReference type="InterPro" id="IPR036514">
    <property type="entry name" value="SGNH_hydro_sf"/>
</dbReference>
<dbReference type="AlphaFoldDB" id="A0ABD0V2U4"/>
<keyword evidence="3" id="KW-0442">Lipid degradation</keyword>
<keyword evidence="2" id="KW-0378">Hydrolase</keyword>
<evidence type="ECO:0000256" key="3">
    <source>
        <dbReference type="ARBA" id="ARBA00022963"/>
    </source>
</evidence>
<evidence type="ECO:0000256" key="4">
    <source>
        <dbReference type="SAM" id="Phobius"/>
    </source>
</evidence>
<keyword evidence="5" id="KW-0732">Signal</keyword>
<dbReference type="InterPro" id="IPR051058">
    <property type="entry name" value="GDSL_Est/Lipase"/>
</dbReference>
<dbReference type="PANTHER" id="PTHR45648">
    <property type="entry name" value="GDSL LIPASE/ACYLHYDROLASE FAMILY PROTEIN (AFU_ORTHOLOGUE AFUA_4G14700)"/>
    <property type="match status" value="1"/>
</dbReference>
<keyword evidence="3" id="KW-0443">Lipid metabolism</keyword>
<feature type="transmembrane region" description="Helical" evidence="4">
    <location>
        <begin position="804"/>
        <end position="825"/>
    </location>
</feature>
<dbReference type="PANTHER" id="PTHR45648:SF106">
    <property type="entry name" value="ANTHER-SPECIFIC PROLINE-RICH PROTEIN APG"/>
    <property type="match status" value="1"/>
</dbReference>
<dbReference type="FunFam" id="3.40.50.1110:FF:000003">
    <property type="entry name" value="GDSL esterase/lipase APG"/>
    <property type="match status" value="2"/>
</dbReference>
<comment type="similarity">
    <text evidence="1">Belongs to the 'GDSL' lipolytic enzyme family.</text>
</comment>
<evidence type="ECO:0008006" key="8">
    <source>
        <dbReference type="Google" id="ProtNLM"/>
    </source>
</evidence>
<sequence>MAAILLLPLLFFSLMSTEGFGQNVVPKSVYVFGDSLADVGNNNHLLTIIKSNFPYNGVDFTGGKATGRFCNGKNAADFLAEKLGLLSPPPYLAINSSPNNSELFLNGVNFASGGAGVLDSTNKGGCLSLNKQIGYFSTVYASMVEEIGAVQAQSHLSNSIFAFIIGSNDIFAFLKNNKTTPLQFVGSLISTLQLQLKEMYNFGARKFVFIGTGPLGCCPVQRKQSKYGDCDASANAVSSLYNQAAASLLQDMKLQLNDMNYSFFNTSLALLKLTHDSTNYGFTETKAACCGLGNLNAQGGCTPVSSLCPNRKNHLFWDFYHPTEATVAILIADAVYGTSPFVYPLNVRQLNLELDSGFEFDEDGRTDILGSPFFDVFIGSDETADKHLDRILYWLSLALEEHITPGRWIIIEHHPPPPPSAIFPSPRILSAAVLVGFGQDVVPKSVYVFGDSLADVGNNNHLVTILKANFPHNGVDFVAEKLGLLSPPPYLAINSSPNNTELFLNGVNFASGGAGVLDSTNKGRCLSLNKQIDYFSTVYASMVEQIGAVQAHSHLSNSIFALLIGSNDIFAFPKNNKATPLQFVGSLISTLQLQLKKMYNFGARKFVFIGTGPLGCCPAQRKQSKYGDCDASANAVSNLYNQAAASLLQDMKSQLNDMNYSFFNTSLALLELIHDSTNYGFTETKAACCGLGNLNAQVACTPVSALCSNRKNHLFWDLYHPTEAAAAILIDDAVYGTSPLVYPLNAFERRVCTTNLNSFRLGSHDKVKRKEHIEHPCLSPFFELEKTLSSPFTHDSQATVLPDMLAFMILILAAMGITIELLITYMTN</sequence>
<dbReference type="EMBL" id="JANQDX010000011">
    <property type="protein sequence ID" value="KAL0916897.1"/>
    <property type="molecule type" value="Genomic_DNA"/>
</dbReference>
<reference evidence="6 7" key="1">
    <citation type="journal article" date="2024" name="Plant Biotechnol. J.">
        <title>Dendrobium thyrsiflorum genome and its molecular insights into genes involved in important horticultural traits.</title>
        <authorList>
            <person name="Chen B."/>
            <person name="Wang J.Y."/>
            <person name="Zheng P.J."/>
            <person name="Li K.L."/>
            <person name="Liang Y.M."/>
            <person name="Chen X.F."/>
            <person name="Zhang C."/>
            <person name="Zhao X."/>
            <person name="He X."/>
            <person name="Zhang G.Q."/>
            <person name="Liu Z.J."/>
            <person name="Xu Q."/>
        </authorList>
    </citation>
    <scope>NUCLEOTIDE SEQUENCE [LARGE SCALE GENOMIC DNA]</scope>
    <source>
        <strain evidence="6">GZMU011</strain>
    </source>
</reference>
<evidence type="ECO:0000256" key="1">
    <source>
        <dbReference type="ARBA" id="ARBA00008668"/>
    </source>
</evidence>
<dbReference type="Proteomes" id="UP001552299">
    <property type="component" value="Unassembled WGS sequence"/>
</dbReference>
<dbReference type="InterPro" id="IPR001087">
    <property type="entry name" value="GDSL"/>
</dbReference>